<evidence type="ECO:0000313" key="3">
    <source>
        <dbReference type="Proteomes" id="UP000824124"/>
    </source>
</evidence>
<dbReference type="Proteomes" id="UP000824124">
    <property type="component" value="Unassembled WGS sequence"/>
</dbReference>
<organism evidence="2 3">
    <name type="scientific">Candidatus Avidehalobacter gallistercoris</name>
    <dbReference type="NCBI Taxonomy" id="2840694"/>
    <lineage>
        <taxon>Bacteria</taxon>
        <taxon>Bacillati</taxon>
        <taxon>Bacillota</taxon>
        <taxon>Clostridia</taxon>
        <taxon>Eubacteriales</taxon>
        <taxon>Peptococcaceae</taxon>
        <taxon>Peptococcaceae incertae sedis</taxon>
        <taxon>Candidatus Avidehalobacter</taxon>
    </lineage>
</organism>
<reference evidence="2" key="2">
    <citation type="journal article" date="2021" name="PeerJ">
        <title>Extensive microbial diversity within the chicken gut microbiome revealed by metagenomics and culture.</title>
        <authorList>
            <person name="Gilroy R."/>
            <person name="Ravi A."/>
            <person name="Getino M."/>
            <person name="Pursley I."/>
            <person name="Horton D.L."/>
            <person name="Alikhan N.F."/>
            <person name="Baker D."/>
            <person name="Gharbi K."/>
            <person name="Hall N."/>
            <person name="Watson M."/>
            <person name="Adriaenssens E.M."/>
            <person name="Foster-Nyarko E."/>
            <person name="Jarju S."/>
            <person name="Secka A."/>
            <person name="Antonio M."/>
            <person name="Oren A."/>
            <person name="Chaudhuri R.R."/>
            <person name="La Ragione R."/>
            <person name="Hildebrand F."/>
            <person name="Pallen M.J."/>
        </authorList>
    </citation>
    <scope>NUCLEOTIDE SEQUENCE</scope>
    <source>
        <strain evidence="2">2830</strain>
    </source>
</reference>
<proteinExistence type="predicted"/>
<comment type="caution">
    <text evidence="2">The sequence shown here is derived from an EMBL/GenBank/DDBJ whole genome shotgun (WGS) entry which is preliminary data.</text>
</comment>
<accession>A0A9D1HJI0</accession>
<feature type="transmembrane region" description="Helical" evidence="1">
    <location>
        <begin position="6"/>
        <end position="25"/>
    </location>
</feature>
<evidence type="ECO:0000313" key="2">
    <source>
        <dbReference type="EMBL" id="HIU10416.1"/>
    </source>
</evidence>
<dbReference type="AlphaFoldDB" id="A0A9D1HJI0"/>
<protein>
    <submittedName>
        <fullName evidence="2">Uncharacterized protein</fullName>
    </submittedName>
</protein>
<gene>
    <name evidence="2" type="ORF">IAB00_04110</name>
</gene>
<evidence type="ECO:0000256" key="1">
    <source>
        <dbReference type="SAM" id="Phobius"/>
    </source>
</evidence>
<keyword evidence="1" id="KW-1133">Transmembrane helix</keyword>
<name>A0A9D1HJI0_9FIRM</name>
<dbReference type="EMBL" id="DVMH01000021">
    <property type="protein sequence ID" value="HIU10416.1"/>
    <property type="molecule type" value="Genomic_DNA"/>
</dbReference>
<keyword evidence="1" id="KW-0812">Transmembrane</keyword>
<reference evidence="2" key="1">
    <citation type="submission" date="2020-10" db="EMBL/GenBank/DDBJ databases">
        <authorList>
            <person name="Gilroy R."/>
        </authorList>
    </citation>
    <scope>NUCLEOTIDE SEQUENCE</scope>
    <source>
        <strain evidence="2">2830</strain>
    </source>
</reference>
<keyword evidence="1" id="KW-0472">Membrane</keyword>
<sequence>MGIDINALISAASAICVAILTGLFARDSRRRKAADDDQKAHAQMRAKESRLSMQLMSASVKLGIATAMAVEQQKFNGEMKDARESADKAQKAYWEFINNTAADEITKVGH</sequence>